<sequence length="1055" mass="115877">MIKLKLKKCNLLSLRVAKTLLASVFIVLLVCTGDAVTAKGMLAPINITGKVVDSNGEAIIGATIKSSAGGGAVTDANGNYTLKTESNATLTFSFIGYVSQEIKINNRTKINITLASSLNQLNDVVVIGYGTQKRKDVTGAITTIRLEDSPKSAVPFINPLEAMQGTAGINIGPSTSAGATPNIVVRGQNSINANISPLIVLDGVIFNGNLNDINMNDIATYDILKDASSAAIYGSRSANGVVLITTKRGRTDKPTINFSTYYGIQNWTRVPEMRKGEDFLQWRKDNLSIRGTDISDITKVLSPLELKAYNEGHELDWMDEVSQYAPIGNYQLSVSGKTNNLNYYFSGGYLNQKGVMYNDSFKKPNFTVKLENNITDWLSYGVNGYYSSLDYSGYSPGLYMATYMSPYSYKYVEGREGDLLQRYPAGNTSLFNPLWGNNTELTRGVYDDNLERSYSIQGTGFLNIKVPFIKGLNYRFDVTGRKSTSDLANFHHEGAEVNTLVPAQIANPTQFLNKTSGFKDNEVSSSWLINNLLSYTRSFGQHNIDALLGYTRESYQSETVRLNGLDFTNAGTTALSYNGLEFATTKTGYTRNGGYANVGYIGRLNYNYAQKYYATLNVRRDGFSAFAEGHKFGWFPGGSVAWALSEEGFMKSLKFVNYLKARISYGNTGNQGIAPLATQALVDPGFTVFGSTSTAYMTPSTLANEILTWEKTAALNFGLDFSLFDNRVSGNIDVYKSKTTDQLLVRGLPVFTGFSKVNANMGEVQNKGIEITVNTVNIKSEGGFKWQSGLSFWMNRNKLVHLYGTDVDGNGIEDDNVGLSLFIGKSLGANYDYTVDGIVQSSDTEYMNKYKTQSGVNIFAPGDLKIRDLNNDGVIDPKDRSIIGYGKENFNFNISNTFMYKNFQLYFSINSIVGGGKNNFFSSTNLRGLNPGQTLPTQANWLNDEYWMPDRESNKNPRPNYSNPYGYGFYQSRTFARLQNASLSYTFPKPITEKLKVNDLKAFVSGTNLITLTGWTGLDPANGAQIGGNGGSSSSTVNTSLPLMRTVSFGLNVGF</sequence>
<reference evidence="9 10" key="1">
    <citation type="submission" date="2019-02" db="EMBL/GenBank/DDBJ databases">
        <title>Pedobacter sp. RP-3-8 sp. nov., isolated from Arctic soil.</title>
        <authorList>
            <person name="Dahal R.H."/>
        </authorList>
    </citation>
    <scope>NUCLEOTIDE SEQUENCE [LARGE SCALE GENOMIC DNA]</scope>
    <source>
        <strain evidence="9 10">RP-3-8</strain>
    </source>
</reference>
<dbReference type="AlphaFoldDB" id="A0A4R0MIJ1"/>
<dbReference type="InterPro" id="IPR012910">
    <property type="entry name" value="Plug_dom"/>
</dbReference>
<accession>A0A4R0MIJ1</accession>
<proteinExistence type="inferred from homology"/>
<organism evidence="9 10">
    <name type="scientific">Pedobacter hiemivivus</name>
    <dbReference type="NCBI Taxonomy" id="2530454"/>
    <lineage>
        <taxon>Bacteria</taxon>
        <taxon>Pseudomonadati</taxon>
        <taxon>Bacteroidota</taxon>
        <taxon>Sphingobacteriia</taxon>
        <taxon>Sphingobacteriales</taxon>
        <taxon>Sphingobacteriaceae</taxon>
        <taxon>Pedobacter</taxon>
    </lineage>
</organism>
<comment type="similarity">
    <text evidence="7">Belongs to the TonB-dependent receptor family.</text>
</comment>
<dbReference type="PROSITE" id="PS52016">
    <property type="entry name" value="TONB_DEPENDENT_REC_3"/>
    <property type="match status" value="1"/>
</dbReference>
<protein>
    <submittedName>
        <fullName evidence="9">TonB-dependent receptor</fullName>
    </submittedName>
</protein>
<comment type="caution">
    <text evidence="9">The sequence shown here is derived from an EMBL/GenBank/DDBJ whole genome shotgun (WGS) entry which is preliminary data.</text>
</comment>
<dbReference type="InterPro" id="IPR008969">
    <property type="entry name" value="CarboxyPept-like_regulatory"/>
</dbReference>
<evidence type="ECO:0000256" key="5">
    <source>
        <dbReference type="ARBA" id="ARBA00023136"/>
    </source>
</evidence>
<dbReference type="NCBIfam" id="TIGR04057">
    <property type="entry name" value="SusC_RagA_signa"/>
    <property type="match status" value="1"/>
</dbReference>
<dbReference type="OrthoDB" id="9768177at2"/>
<name>A0A4R0MIJ1_9SPHI</name>
<evidence type="ECO:0000256" key="6">
    <source>
        <dbReference type="ARBA" id="ARBA00023237"/>
    </source>
</evidence>
<dbReference type="InterPro" id="IPR023996">
    <property type="entry name" value="TonB-dep_OMP_SusC/RagA"/>
</dbReference>
<keyword evidence="10" id="KW-1185">Reference proteome</keyword>
<keyword evidence="3 7" id="KW-1134">Transmembrane beta strand</keyword>
<keyword evidence="4 7" id="KW-0812">Transmembrane</keyword>
<dbReference type="Gene3D" id="2.60.40.1120">
    <property type="entry name" value="Carboxypeptidase-like, regulatory domain"/>
    <property type="match status" value="1"/>
</dbReference>
<dbReference type="SUPFAM" id="SSF49464">
    <property type="entry name" value="Carboxypeptidase regulatory domain-like"/>
    <property type="match status" value="1"/>
</dbReference>
<comment type="subcellular location">
    <subcellularLocation>
        <location evidence="1 7">Cell outer membrane</location>
        <topology evidence="1 7">Multi-pass membrane protein</topology>
    </subcellularLocation>
</comment>
<gene>
    <name evidence="9" type="ORF">EZ444_24410</name>
</gene>
<evidence type="ECO:0000256" key="3">
    <source>
        <dbReference type="ARBA" id="ARBA00022452"/>
    </source>
</evidence>
<dbReference type="Proteomes" id="UP000291117">
    <property type="component" value="Unassembled WGS sequence"/>
</dbReference>
<evidence type="ECO:0000256" key="7">
    <source>
        <dbReference type="PROSITE-ProRule" id="PRU01360"/>
    </source>
</evidence>
<evidence type="ECO:0000256" key="1">
    <source>
        <dbReference type="ARBA" id="ARBA00004571"/>
    </source>
</evidence>
<keyword evidence="6 7" id="KW-0998">Cell outer membrane</keyword>
<evidence type="ECO:0000256" key="4">
    <source>
        <dbReference type="ARBA" id="ARBA00022692"/>
    </source>
</evidence>
<dbReference type="Gene3D" id="2.170.130.10">
    <property type="entry name" value="TonB-dependent receptor, plug domain"/>
    <property type="match status" value="1"/>
</dbReference>
<dbReference type="SUPFAM" id="SSF56935">
    <property type="entry name" value="Porins"/>
    <property type="match status" value="1"/>
</dbReference>
<keyword evidence="5 7" id="KW-0472">Membrane</keyword>
<dbReference type="InterPro" id="IPR023997">
    <property type="entry name" value="TonB-dep_OMP_SusC/RagA_CS"/>
</dbReference>
<dbReference type="GO" id="GO:0009279">
    <property type="term" value="C:cell outer membrane"/>
    <property type="evidence" value="ECO:0007669"/>
    <property type="project" value="UniProtKB-SubCell"/>
</dbReference>
<dbReference type="EMBL" id="SJSM01000029">
    <property type="protein sequence ID" value="TCC86183.1"/>
    <property type="molecule type" value="Genomic_DNA"/>
</dbReference>
<dbReference type="Gene3D" id="2.40.170.20">
    <property type="entry name" value="TonB-dependent receptor, beta-barrel domain"/>
    <property type="match status" value="1"/>
</dbReference>
<dbReference type="NCBIfam" id="TIGR04056">
    <property type="entry name" value="OMP_RagA_SusC"/>
    <property type="match status" value="1"/>
</dbReference>
<dbReference type="InterPro" id="IPR039426">
    <property type="entry name" value="TonB-dep_rcpt-like"/>
</dbReference>
<dbReference type="InterPro" id="IPR037066">
    <property type="entry name" value="Plug_dom_sf"/>
</dbReference>
<keyword evidence="9" id="KW-0675">Receptor</keyword>
<evidence type="ECO:0000313" key="9">
    <source>
        <dbReference type="EMBL" id="TCC86183.1"/>
    </source>
</evidence>
<keyword evidence="2 7" id="KW-0813">Transport</keyword>
<feature type="domain" description="TonB-dependent receptor plug" evidence="8">
    <location>
        <begin position="134"/>
        <end position="241"/>
    </location>
</feature>
<dbReference type="RefSeq" id="WP_131612296.1">
    <property type="nucleotide sequence ID" value="NZ_SJSM01000029.1"/>
</dbReference>
<dbReference type="Pfam" id="PF13715">
    <property type="entry name" value="CarbopepD_reg_2"/>
    <property type="match status" value="1"/>
</dbReference>
<evidence type="ECO:0000256" key="2">
    <source>
        <dbReference type="ARBA" id="ARBA00022448"/>
    </source>
</evidence>
<evidence type="ECO:0000313" key="10">
    <source>
        <dbReference type="Proteomes" id="UP000291117"/>
    </source>
</evidence>
<dbReference type="InterPro" id="IPR036942">
    <property type="entry name" value="Beta-barrel_TonB_sf"/>
</dbReference>
<dbReference type="Pfam" id="PF07715">
    <property type="entry name" value="Plug"/>
    <property type="match status" value="1"/>
</dbReference>
<evidence type="ECO:0000259" key="8">
    <source>
        <dbReference type="Pfam" id="PF07715"/>
    </source>
</evidence>